<dbReference type="EMBL" id="JAIQCV010000011">
    <property type="protein sequence ID" value="KAH1046743.1"/>
    <property type="molecule type" value="Genomic_DNA"/>
</dbReference>
<reference evidence="1 2" key="1">
    <citation type="journal article" date="2021" name="Plant Biotechnol. J.">
        <title>Multi-omics assisted identification of the key and species-specific regulatory components of drought-tolerant mechanisms in Gossypium stocksii.</title>
        <authorList>
            <person name="Yu D."/>
            <person name="Ke L."/>
            <person name="Zhang D."/>
            <person name="Wu Y."/>
            <person name="Sun Y."/>
            <person name="Mei J."/>
            <person name="Sun J."/>
            <person name="Sun Y."/>
        </authorList>
    </citation>
    <scope>NUCLEOTIDE SEQUENCE [LARGE SCALE GENOMIC DNA]</scope>
    <source>
        <strain evidence="2">cv. E1</strain>
        <tissue evidence="1">Leaf</tissue>
    </source>
</reference>
<keyword evidence="2" id="KW-1185">Reference proteome</keyword>
<proteinExistence type="predicted"/>
<sequence length="82" mass="9860">MKFLIHHEKVFRNESVRFMNKGVNDVEKFFVNKWPNLRTNRLQEGGYDAIPVTSCYDTIRCHQEWPKLEGPKCKMKLNYKLI</sequence>
<comment type="caution">
    <text evidence="1">The sequence shown here is derived from an EMBL/GenBank/DDBJ whole genome shotgun (WGS) entry which is preliminary data.</text>
</comment>
<evidence type="ECO:0000313" key="2">
    <source>
        <dbReference type="Proteomes" id="UP000828251"/>
    </source>
</evidence>
<dbReference type="Proteomes" id="UP000828251">
    <property type="component" value="Unassembled WGS sequence"/>
</dbReference>
<protein>
    <submittedName>
        <fullName evidence="1">Uncharacterized protein</fullName>
    </submittedName>
</protein>
<accession>A0A9D3ZLQ9</accession>
<organism evidence="1 2">
    <name type="scientific">Gossypium stocksii</name>
    <dbReference type="NCBI Taxonomy" id="47602"/>
    <lineage>
        <taxon>Eukaryota</taxon>
        <taxon>Viridiplantae</taxon>
        <taxon>Streptophyta</taxon>
        <taxon>Embryophyta</taxon>
        <taxon>Tracheophyta</taxon>
        <taxon>Spermatophyta</taxon>
        <taxon>Magnoliopsida</taxon>
        <taxon>eudicotyledons</taxon>
        <taxon>Gunneridae</taxon>
        <taxon>Pentapetalae</taxon>
        <taxon>rosids</taxon>
        <taxon>malvids</taxon>
        <taxon>Malvales</taxon>
        <taxon>Malvaceae</taxon>
        <taxon>Malvoideae</taxon>
        <taxon>Gossypium</taxon>
    </lineage>
</organism>
<gene>
    <name evidence="1" type="ORF">J1N35_037527</name>
</gene>
<name>A0A9D3ZLQ9_9ROSI</name>
<dbReference type="AlphaFoldDB" id="A0A9D3ZLQ9"/>
<evidence type="ECO:0000313" key="1">
    <source>
        <dbReference type="EMBL" id="KAH1046743.1"/>
    </source>
</evidence>